<dbReference type="VEuPathDB" id="MicrosporidiaDB:TUBRATIS_18330"/>
<sequence>MKTNNLTKEKITSFLFSNLTNSKQTTLNINLPSIPLKNYTFLENNLILQNQTNLLLKLKNVQNLHKNFDNFEQILILKLEELLVKIRKPKNLNEVINYFYEKIDQMSGKIGVYKVYSGSVGCFGELQCGYDDFYEESEMIFLNEKVSCLKIKENENEEIKLEEKINKKEKEIINQPIKNEPIKKEIENQPINEKINTADFTQNEPKNYPKEPHNPFSFNQPSSFLTNLQSPQTNFFTNSTQTSSIFNNVLNQNQSQEQPKENVQEFTSQGSALSKLTSKFNTKFKK</sequence>
<comment type="caution">
    <text evidence="1">The sequence shown here is derived from an EMBL/GenBank/DDBJ whole genome shotgun (WGS) entry which is preliminary data.</text>
</comment>
<evidence type="ECO:0000313" key="1">
    <source>
        <dbReference type="EMBL" id="RVD91704.1"/>
    </source>
</evidence>
<accession>A0A437AKU1</accession>
<protein>
    <submittedName>
        <fullName evidence="1">Uncharacterized protein</fullName>
    </submittedName>
</protein>
<gene>
    <name evidence="1" type="ORF">TUBRATIS_18330</name>
</gene>
<organism evidence="1 2">
    <name type="scientific">Tubulinosema ratisbonensis</name>
    <dbReference type="NCBI Taxonomy" id="291195"/>
    <lineage>
        <taxon>Eukaryota</taxon>
        <taxon>Fungi</taxon>
        <taxon>Fungi incertae sedis</taxon>
        <taxon>Microsporidia</taxon>
        <taxon>Tubulinosematoidea</taxon>
        <taxon>Tubulinosematidae</taxon>
        <taxon>Tubulinosema</taxon>
    </lineage>
</organism>
<dbReference type="Proteomes" id="UP000282876">
    <property type="component" value="Unassembled WGS sequence"/>
</dbReference>
<name>A0A437AKU1_9MICR</name>
<keyword evidence="2" id="KW-1185">Reference proteome</keyword>
<proteinExistence type="predicted"/>
<dbReference type="AlphaFoldDB" id="A0A437AKU1"/>
<evidence type="ECO:0000313" key="2">
    <source>
        <dbReference type="Proteomes" id="UP000282876"/>
    </source>
</evidence>
<reference evidence="1 2" key="1">
    <citation type="submission" date="2018-10" db="EMBL/GenBank/DDBJ databases">
        <title>Draft genome sequence of the microsporidian Tubulinosema ratisbonensis.</title>
        <authorList>
            <person name="Polonais V."/>
            <person name="Peyretaillade E."/>
            <person name="Niehus S."/>
            <person name="Wawrzyniak I."/>
            <person name="Franchet A."/>
            <person name="Gaspin C."/>
            <person name="Reichstadt M."/>
            <person name="Belser C."/>
            <person name="Labadie K."/>
            <person name="Delbac F."/>
            <person name="Ferrandon D."/>
        </authorList>
    </citation>
    <scope>NUCLEOTIDE SEQUENCE [LARGE SCALE GENOMIC DNA]</scope>
    <source>
        <strain evidence="1 2">Franzen</strain>
    </source>
</reference>
<dbReference type="EMBL" id="RCSS01000439">
    <property type="protein sequence ID" value="RVD91704.1"/>
    <property type="molecule type" value="Genomic_DNA"/>
</dbReference>